<comment type="similarity">
    <text evidence="1">Belongs to the bacterial solute-binding protein 3 family.</text>
</comment>
<dbReference type="AlphaFoldDB" id="A0A0W0YWU6"/>
<dbReference type="PATRIC" id="fig|452.5.peg.2878"/>
<comment type="caution">
    <text evidence="5">The sequence shown here is derived from an EMBL/GenBank/DDBJ whole genome shotgun (WGS) entry which is preliminary data.</text>
</comment>
<dbReference type="Gene3D" id="3.40.190.10">
    <property type="entry name" value="Periplasmic binding protein-like II"/>
    <property type="match status" value="2"/>
</dbReference>
<evidence type="ECO:0000259" key="4">
    <source>
        <dbReference type="SMART" id="SM00062"/>
    </source>
</evidence>
<dbReference type="Proteomes" id="UP000054877">
    <property type="component" value="Unassembled WGS sequence"/>
</dbReference>
<dbReference type="PANTHER" id="PTHR35936:SF17">
    <property type="entry name" value="ARGININE-BINDING EXTRACELLULAR PROTEIN ARTP"/>
    <property type="match status" value="1"/>
</dbReference>
<keyword evidence="6" id="KW-1185">Reference proteome</keyword>
<name>A0A0W0YWU6_LEGSP</name>
<evidence type="ECO:0000256" key="3">
    <source>
        <dbReference type="SAM" id="SignalP"/>
    </source>
</evidence>
<dbReference type="SUPFAM" id="SSF53850">
    <property type="entry name" value="Periplasmic binding protein-like II"/>
    <property type="match status" value="1"/>
</dbReference>
<feature type="domain" description="Solute-binding protein family 3/N-terminal" evidence="4">
    <location>
        <begin position="24"/>
        <end position="247"/>
    </location>
</feature>
<dbReference type="InterPro" id="IPR001638">
    <property type="entry name" value="Solute-binding_3/MltF_N"/>
</dbReference>
<sequence length="247" mass="27596">MKITGLVFSLFIFFAAPLQAEGPPLLVAVDQSAPPFDMRGAHSQLYGFDISMMEYICREIKRTCQYQAMPFGQLLPTVQSGKAEVAIGSIIITPERAQMVNFSNPYLISESRFISNAHAAQNNFTLSMLNNRKIGVEQDTVFPDIINSLALTNPKVITYSKLETLIEDLYHGDIDFALMDNPTALYWQSQSSGIIKPVGKPFSFGFGLGIAVRPGNTQLLQQINNALARFEKSPDFKRAYEQYLAYF</sequence>
<feature type="chain" id="PRO_5006918053" evidence="3">
    <location>
        <begin position="21"/>
        <end position="247"/>
    </location>
</feature>
<evidence type="ECO:0000313" key="6">
    <source>
        <dbReference type="Proteomes" id="UP000054877"/>
    </source>
</evidence>
<dbReference type="PANTHER" id="PTHR35936">
    <property type="entry name" value="MEMBRANE-BOUND LYTIC MUREIN TRANSGLYCOSYLASE F"/>
    <property type="match status" value="1"/>
</dbReference>
<protein>
    <submittedName>
        <fullName evidence="5">Putative amino acid ABC transporter, periplasmic binding protein</fullName>
    </submittedName>
</protein>
<dbReference type="STRING" id="452.Lspi_2603"/>
<feature type="signal peptide" evidence="3">
    <location>
        <begin position="1"/>
        <end position="20"/>
    </location>
</feature>
<accession>A0A0W0YWU6</accession>
<organism evidence="5 6">
    <name type="scientific">Legionella spiritensis</name>
    <dbReference type="NCBI Taxonomy" id="452"/>
    <lineage>
        <taxon>Bacteria</taxon>
        <taxon>Pseudomonadati</taxon>
        <taxon>Pseudomonadota</taxon>
        <taxon>Gammaproteobacteria</taxon>
        <taxon>Legionellales</taxon>
        <taxon>Legionellaceae</taxon>
        <taxon>Legionella</taxon>
    </lineage>
</organism>
<dbReference type="EMBL" id="LNYX01000032">
    <property type="protein sequence ID" value="KTD61361.1"/>
    <property type="molecule type" value="Genomic_DNA"/>
</dbReference>
<dbReference type="Pfam" id="PF00497">
    <property type="entry name" value="SBP_bac_3"/>
    <property type="match status" value="1"/>
</dbReference>
<evidence type="ECO:0000256" key="2">
    <source>
        <dbReference type="ARBA" id="ARBA00022729"/>
    </source>
</evidence>
<dbReference type="RefSeq" id="WP_058484520.1">
    <property type="nucleotide sequence ID" value="NZ_CAAAII010000007.1"/>
</dbReference>
<gene>
    <name evidence="5" type="ORF">Lspi_2603</name>
</gene>
<keyword evidence="2 3" id="KW-0732">Signal</keyword>
<proteinExistence type="inferred from homology"/>
<dbReference type="SMART" id="SM00062">
    <property type="entry name" value="PBPb"/>
    <property type="match status" value="1"/>
</dbReference>
<dbReference type="CDD" id="cd13622">
    <property type="entry name" value="PBP2_Arg_3"/>
    <property type="match status" value="1"/>
</dbReference>
<dbReference type="OrthoDB" id="9768183at2"/>
<evidence type="ECO:0000313" key="5">
    <source>
        <dbReference type="EMBL" id="KTD61361.1"/>
    </source>
</evidence>
<reference evidence="5 6" key="1">
    <citation type="submission" date="2015-11" db="EMBL/GenBank/DDBJ databases">
        <title>Genomic analysis of 38 Legionella species identifies large and diverse effector repertoires.</title>
        <authorList>
            <person name="Burstein D."/>
            <person name="Amaro F."/>
            <person name="Zusman T."/>
            <person name="Lifshitz Z."/>
            <person name="Cohen O."/>
            <person name="Gilbert J.A."/>
            <person name="Pupko T."/>
            <person name="Shuman H.A."/>
            <person name="Segal G."/>
        </authorList>
    </citation>
    <scope>NUCLEOTIDE SEQUENCE [LARGE SCALE GENOMIC DNA]</scope>
    <source>
        <strain evidence="5 6">Mt.St.Helens-9</strain>
    </source>
</reference>
<evidence type="ECO:0000256" key="1">
    <source>
        <dbReference type="ARBA" id="ARBA00010333"/>
    </source>
</evidence>